<dbReference type="SUPFAM" id="SSF56487">
    <property type="entry name" value="SRCR-like"/>
    <property type="match status" value="4"/>
</dbReference>
<evidence type="ECO:0000256" key="3">
    <source>
        <dbReference type="PROSITE-ProRule" id="PRU00196"/>
    </source>
</evidence>
<dbReference type="InterPro" id="IPR001190">
    <property type="entry name" value="SRCR"/>
</dbReference>
<proteinExistence type="predicted"/>
<feature type="domain" description="SRCR" evidence="5">
    <location>
        <begin position="380"/>
        <end position="481"/>
    </location>
</feature>
<dbReference type="GeneID" id="119726668"/>
<evidence type="ECO:0000313" key="7">
    <source>
        <dbReference type="Proteomes" id="UP000887568"/>
    </source>
</evidence>
<dbReference type="Proteomes" id="UP000887568">
    <property type="component" value="Unplaced"/>
</dbReference>
<organism evidence="6 7">
    <name type="scientific">Patiria miniata</name>
    <name type="common">Bat star</name>
    <name type="synonym">Asterina miniata</name>
    <dbReference type="NCBI Taxonomy" id="46514"/>
    <lineage>
        <taxon>Eukaryota</taxon>
        <taxon>Metazoa</taxon>
        <taxon>Echinodermata</taxon>
        <taxon>Eleutherozoa</taxon>
        <taxon>Asterozoa</taxon>
        <taxon>Asteroidea</taxon>
        <taxon>Valvatacea</taxon>
        <taxon>Valvatida</taxon>
        <taxon>Asterinidae</taxon>
        <taxon>Patiria</taxon>
    </lineage>
</organism>
<evidence type="ECO:0000256" key="4">
    <source>
        <dbReference type="SAM" id="SignalP"/>
    </source>
</evidence>
<keyword evidence="2 3" id="KW-1015">Disulfide bond</keyword>
<feature type="domain" description="SRCR" evidence="5">
    <location>
        <begin position="272"/>
        <end position="370"/>
    </location>
</feature>
<feature type="domain" description="SRCR" evidence="5">
    <location>
        <begin position="146"/>
        <end position="262"/>
    </location>
</feature>
<feature type="disulfide bond" evidence="3">
    <location>
        <begin position="449"/>
        <end position="459"/>
    </location>
</feature>
<dbReference type="InterPro" id="IPR036772">
    <property type="entry name" value="SRCR-like_dom_sf"/>
</dbReference>
<evidence type="ECO:0000259" key="5">
    <source>
        <dbReference type="PROSITE" id="PS50287"/>
    </source>
</evidence>
<feature type="chain" id="PRO_5036699306" description="SRCR domain-containing protein" evidence="4">
    <location>
        <begin position="30"/>
        <end position="504"/>
    </location>
</feature>
<dbReference type="PANTHER" id="PTHR48071:SF28">
    <property type="entry name" value="SRCR DOMAIN-CONTAINING PROTEIN"/>
    <property type="match status" value="1"/>
</dbReference>
<dbReference type="OrthoDB" id="5857313at2759"/>
<dbReference type="RefSeq" id="XP_038054370.1">
    <property type="nucleotide sequence ID" value="XM_038198442.1"/>
</dbReference>
<dbReference type="Gene3D" id="3.10.250.10">
    <property type="entry name" value="SRCR-like domain"/>
    <property type="match status" value="4"/>
</dbReference>
<evidence type="ECO:0000313" key="6">
    <source>
        <dbReference type="EnsemblMetazoa" id="XP_038054370.1"/>
    </source>
</evidence>
<dbReference type="GO" id="GO:0016020">
    <property type="term" value="C:membrane"/>
    <property type="evidence" value="ECO:0007669"/>
    <property type="project" value="InterPro"/>
</dbReference>
<keyword evidence="1 4" id="KW-0732">Signal</keyword>
<dbReference type="AlphaFoldDB" id="A0A913ZT57"/>
<name>A0A913ZT57_PATMI</name>
<evidence type="ECO:0000256" key="1">
    <source>
        <dbReference type="ARBA" id="ARBA00022729"/>
    </source>
</evidence>
<dbReference type="PRINTS" id="PR00258">
    <property type="entry name" value="SPERACTRCPTR"/>
</dbReference>
<comment type="caution">
    <text evidence="3">Lacks conserved residue(s) required for the propagation of feature annotation.</text>
</comment>
<dbReference type="PROSITE" id="PS50287">
    <property type="entry name" value="SRCR_2"/>
    <property type="match status" value="4"/>
</dbReference>
<feature type="disulfide bond" evidence="3">
    <location>
        <begin position="103"/>
        <end position="113"/>
    </location>
</feature>
<dbReference type="EnsemblMetazoa" id="XM_038198442.1">
    <property type="protein sequence ID" value="XP_038054370.1"/>
    <property type="gene ID" value="LOC119726668"/>
</dbReference>
<dbReference type="PANTHER" id="PTHR48071">
    <property type="entry name" value="SRCR DOMAIN-CONTAINING PROTEIN"/>
    <property type="match status" value="1"/>
</dbReference>
<feature type="domain" description="SRCR" evidence="5">
    <location>
        <begin position="35"/>
        <end position="137"/>
    </location>
</feature>
<reference evidence="6" key="1">
    <citation type="submission" date="2022-11" db="UniProtKB">
        <authorList>
            <consortium name="EnsemblMetazoa"/>
        </authorList>
    </citation>
    <scope>IDENTIFICATION</scope>
</reference>
<sequence length="504" mass="54227">MFTGVMKTISLAWLLETLILGAFWQSAKSQSDGDFRLNVSIPGSNLKKLEVFFVEKWGPVCANNWQLRESMVLCNQLGFQFVGSWGPDAEDQGVQGNLGYVNCQGDESSILDCSHMKRTNTSGPYCLVSGVVAMTCVNTRGLGAQVSFADGDASTEGRVEVRFQNGDTTFVYSICDEGWDWADAHIACTDRERPYGPVLELVGGSYFGEHPASASGSYEQFDGFLASGMQCNSSATYENLIGCPNSGWFPRNCNKSAGVKCRRHPAVAPISITLSGGMSEYDGFVDAVVNDALGGAVCSLNDLTLREGDVFCRSLGYGYALSVSEEKSSKGPVVINLRCYGNEQTLTECLYGTSGTCNKEHNFVAKVTCSGPLGSNEYPVELTNQLGSRGKEGLLRILRDGRWGTVCKTGWTKEDAQVVCRQLGYSSVVSYVSDDASGSGPIYLSNVDCDGTEPSLDQCQHDGWGVHEGCSHMMDVYVKCGSAMTVCNTILIAALASLAKFLSS</sequence>
<evidence type="ECO:0000256" key="2">
    <source>
        <dbReference type="ARBA" id="ARBA00023157"/>
    </source>
</evidence>
<accession>A0A913ZT57</accession>
<feature type="disulfide bond" evidence="3">
    <location>
        <begin position="339"/>
        <end position="349"/>
    </location>
</feature>
<feature type="signal peptide" evidence="4">
    <location>
        <begin position="1"/>
        <end position="29"/>
    </location>
</feature>
<keyword evidence="7" id="KW-1185">Reference proteome</keyword>
<protein>
    <recommendedName>
        <fullName evidence="5">SRCR domain-containing protein</fullName>
    </recommendedName>
</protein>
<dbReference type="SMART" id="SM00202">
    <property type="entry name" value="SR"/>
    <property type="match status" value="4"/>
</dbReference>
<dbReference type="FunFam" id="3.10.250.10:FF:000001">
    <property type="entry name" value="Lysyl oxidase 4 isoform X1"/>
    <property type="match status" value="1"/>
</dbReference>
<dbReference type="Pfam" id="PF00530">
    <property type="entry name" value="SRCR"/>
    <property type="match status" value="4"/>
</dbReference>